<dbReference type="OMA" id="IWDIRPY"/>
<dbReference type="GO" id="GO:0071013">
    <property type="term" value="C:catalytic step 2 spliceosome"/>
    <property type="evidence" value="ECO:0007669"/>
    <property type="project" value="TreeGrafter"/>
</dbReference>
<feature type="repeat" description="WD" evidence="3">
    <location>
        <begin position="330"/>
        <end position="368"/>
    </location>
</feature>
<dbReference type="Proteomes" id="UP000688137">
    <property type="component" value="Unassembled WGS sequence"/>
</dbReference>
<feature type="repeat" description="WD" evidence="3">
    <location>
        <begin position="67"/>
        <end position="100"/>
    </location>
</feature>
<protein>
    <submittedName>
        <fullName evidence="4">Uncharacterized protein</fullName>
    </submittedName>
</protein>
<keyword evidence="5" id="KW-1185">Reference proteome</keyword>
<dbReference type="PANTHER" id="PTHR44006:SF1">
    <property type="entry name" value="U5 SMALL NUCLEAR RIBONUCLEOPROTEIN 40 KDA PROTEIN"/>
    <property type="match status" value="1"/>
</dbReference>
<evidence type="ECO:0000313" key="5">
    <source>
        <dbReference type="Proteomes" id="UP000688137"/>
    </source>
</evidence>
<dbReference type="InterPro" id="IPR052234">
    <property type="entry name" value="U5_snRNP_Component"/>
</dbReference>
<evidence type="ECO:0000256" key="1">
    <source>
        <dbReference type="ARBA" id="ARBA00022574"/>
    </source>
</evidence>
<evidence type="ECO:0000256" key="3">
    <source>
        <dbReference type="PROSITE-ProRule" id="PRU00221"/>
    </source>
</evidence>
<dbReference type="Pfam" id="PF00400">
    <property type="entry name" value="WD40"/>
    <property type="match status" value="7"/>
</dbReference>
<organism evidence="4 5">
    <name type="scientific">Paramecium primaurelia</name>
    <dbReference type="NCBI Taxonomy" id="5886"/>
    <lineage>
        <taxon>Eukaryota</taxon>
        <taxon>Sar</taxon>
        <taxon>Alveolata</taxon>
        <taxon>Ciliophora</taxon>
        <taxon>Intramacronucleata</taxon>
        <taxon>Oligohymenophorea</taxon>
        <taxon>Peniculida</taxon>
        <taxon>Parameciidae</taxon>
        <taxon>Paramecium</taxon>
    </lineage>
</organism>
<dbReference type="SMART" id="SM00320">
    <property type="entry name" value="WD40"/>
    <property type="match status" value="7"/>
</dbReference>
<feature type="repeat" description="WD" evidence="3">
    <location>
        <begin position="299"/>
        <end position="329"/>
    </location>
</feature>
<dbReference type="EMBL" id="CAJJDM010000062">
    <property type="protein sequence ID" value="CAD8079026.1"/>
    <property type="molecule type" value="Genomic_DNA"/>
</dbReference>
<gene>
    <name evidence="4" type="ORF">PPRIM_AZ9-3.1.T0610085</name>
</gene>
<dbReference type="PROSITE" id="PS00678">
    <property type="entry name" value="WD_REPEATS_1"/>
    <property type="match status" value="3"/>
</dbReference>
<evidence type="ECO:0000256" key="2">
    <source>
        <dbReference type="ARBA" id="ARBA00022737"/>
    </source>
</evidence>
<keyword evidence="2" id="KW-0677">Repeat</keyword>
<dbReference type="InterPro" id="IPR019775">
    <property type="entry name" value="WD40_repeat_CS"/>
</dbReference>
<dbReference type="PANTHER" id="PTHR44006">
    <property type="entry name" value="U5 SMALL NUCLEAR RIBONUCLEOPROTEIN 40 KDA PROTEIN"/>
    <property type="match status" value="1"/>
</dbReference>
<proteinExistence type="predicted"/>
<dbReference type="PROSITE" id="PS50082">
    <property type="entry name" value="WD_REPEATS_2"/>
    <property type="match status" value="6"/>
</dbReference>
<dbReference type="CDD" id="cd00200">
    <property type="entry name" value="WD40"/>
    <property type="match status" value="1"/>
</dbReference>
<reference evidence="4" key="1">
    <citation type="submission" date="2021-01" db="EMBL/GenBank/DDBJ databases">
        <authorList>
            <consortium name="Genoscope - CEA"/>
            <person name="William W."/>
        </authorList>
    </citation>
    <scope>NUCLEOTIDE SEQUENCE</scope>
</reference>
<feature type="repeat" description="WD" evidence="3">
    <location>
        <begin position="110"/>
        <end position="145"/>
    </location>
</feature>
<name>A0A8S1MPZ8_PARPR</name>
<sequence>MSYGNKIIPSVPKFTEFKDYTSSQVLQMHTPHLLQKQHKQDLVLSSDYSMEVEPTKKYTLQSAHMQLTGHQSEVYCVKYSPNGDYLITAGFDKKILIWDIYNNCTNLGILGSHKNAILDVAWQYDGVRLFTASADKTVQIWDMETYLPLKKLKGHQSYVNCCYPSKRGQDLLASGGDEGYTKVWDLRTRKLAFEIQGKYPITSVCFTENGERLYTGCLDNIIRCYDVRKQEIEYTLDNHTDTVTGLAISNDGSYLLSNSMDMTVRTFDIRPYVQGKNRQVRVFTGATANTAEKNLLRCAWSHDDSYISAGSADKNVYIWDFNSKKVIHKLGGHQGTVNETAFSPKDKLIASASNDKTVIIGEIPEVTL</sequence>
<dbReference type="PROSITE" id="PS50294">
    <property type="entry name" value="WD_REPEATS_REGION"/>
    <property type="match status" value="4"/>
</dbReference>
<feature type="repeat" description="WD" evidence="3">
    <location>
        <begin position="236"/>
        <end position="270"/>
    </location>
</feature>
<comment type="caution">
    <text evidence="4">The sequence shown here is derived from an EMBL/GenBank/DDBJ whole genome shotgun (WGS) entry which is preliminary data.</text>
</comment>
<dbReference type="AlphaFoldDB" id="A0A8S1MPZ8"/>
<accession>A0A8S1MPZ8</accession>
<dbReference type="GO" id="GO:0003723">
    <property type="term" value="F:RNA binding"/>
    <property type="evidence" value="ECO:0007669"/>
    <property type="project" value="TreeGrafter"/>
</dbReference>
<keyword evidence="1 3" id="KW-0853">WD repeat</keyword>
<evidence type="ECO:0000313" key="4">
    <source>
        <dbReference type="EMBL" id="CAD8079026.1"/>
    </source>
</evidence>
<dbReference type="InterPro" id="IPR001680">
    <property type="entry name" value="WD40_rpt"/>
</dbReference>
<feature type="repeat" description="WD" evidence="3">
    <location>
        <begin position="152"/>
        <end position="194"/>
    </location>
</feature>